<dbReference type="EMBL" id="BGZK01000091">
    <property type="protein sequence ID" value="GBP17850.1"/>
    <property type="molecule type" value="Genomic_DNA"/>
</dbReference>
<gene>
    <name evidence="1" type="ORF">EVAR_7843_1</name>
</gene>
<dbReference type="Proteomes" id="UP000299102">
    <property type="component" value="Unassembled WGS sequence"/>
</dbReference>
<accession>A0A4C1TV26</accession>
<name>A0A4C1TV26_EUMVA</name>
<dbReference type="AlphaFoldDB" id="A0A4C1TV26"/>
<evidence type="ECO:0000313" key="1">
    <source>
        <dbReference type="EMBL" id="GBP17850.1"/>
    </source>
</evidence>
<keyword evidence="2" id="KW-1185">Reference proteome</keyword>
<sequence length="108" mass="12037">MLHRSNVCKPVIAYYQTVYGMFKILTRNHVGGEVVVCTNSGLTIHVTGAMMLSRTDVHVTDSMVSFRTDDSRLTIHVTGAMMLSRTDVHVTDAMMSSRTDDSRDIVQD</sequence>
<proteinExistence type="predicted"/>
<organism evidence="1 2">
    <name type="scientific">Eumeta variegata</name>
    <name type="common">Bagworm moth</name>
    <name type="synonym">Eumeta japonica</name>
    <dbReference type="NCBI Taxonomy" id="151549"/>
    <lineage>
        <taxon>Eukaryota</taxon>
        <taxon>Metazoa</taxon>
        <taxon>Ecdysozoa</taxon>
        <taxon>Arthropoda</taxon>
        <taxon>Hexapoda</taxon>
        <taxon>Insecta</taxon>
        <taxon>Pterygota</taxon>
        <taxon>Neoptera</taxon>
        <taxon>Endopterygota</taxon>
        <taxon>Lepidoptera</taxon>
        <taxon>Glossata</taxon>
        <taxon>Ditrysia</taxon>
        <taxon>Tineoidea</taxon>
        <taxon>Psychidae</taxon>
        <taxon>Oiketicinae</taxon>
        <taxon>Eumeta</taxon>
    </lineage>
</organism>
<comment type="caution">
    <text evidence="1">The sequence shown here is derived from an EMBL/GenBank/DDBJ whole genome shotgun (WGS) entry which is preliminary data.</text>
</comment>
<protein>
    <submittedName>
        <fullName evidence="1">Uncharacterized protein</fullName>
    </submittedName>
</protein>
<evidence type="ECO:0000313" key="2">
    <source>
        <dbReference type="Proteomes" id="UP000299102"/>
    </source>
</evidence>
<reference evidence="1 2" key="1">
    <citation type="journal article" date="2019" name="Commun. Biol.">
        <title>The bagworm genome reveals a unique fibroin gene that provides high tensile strength.</title>
        <authorList>
            <person name="Kono N."/>
            <person name="Nakamura H."/>
            <person name="Ohtoshi R."/>
            <person name="Tomita M."/>
            <person name="Numata K."/>
            <person name="Arakawa K."/>
        </authorList>
    </citation>
    <scope>NUCLEOTIDE SEQUENCE [LARGE SCALE GENOMIC DNA]</scope>
</reference>